<accession>A0AAJ4P805</accession>
<name>A0AAJ4P805_9STAP</name>
<dbReference type="Proteomes" id="UP000826802">
    <property type="component" value="Chromosome"/>
</dbReference>
<dbReference type="AlphaFoldDB" id="A0AAJ4P805"/>
<evidence type="ECO:0000256" key="1">
    <source>
        <dbReference type="SAM" id="SignalP"/>
    </source>
</evidence>
<gene>
    <name evidence="2" type="ORF">KYI11_11480</name>
</gene>
<proteinExistence type="predicted"/>
<sequence>MKKKIAALIATSFLVKTVNVSAMETDYYYDGMKPENTKIAYPIIKQYPNTSTLMKSIPNRYSKYTAIGRISNENGWAGPEYETMGTAFVIDDHTILTNAHVIDDEHGKATDAKYLTFEMNRNGEDIPREFEVTEVVKVPYADVALLHTTEKLTDYAKPMKLATDYQIKQLKRGQRMYSVGYPFDGKYYEKRYYNRALFIMRTLNQTEFVLKDKFRAGASGSPLFDSKLSVYGLRTYGYDLYGGYDTRLGKVEYSGAESLYGYTGRFVRKHMY</sequence>
<keyword evidence="1" id="KW-0732">Signal</keyword>
<protein>
    <submittedName>
        <fullName evidence="2">Serine protease</fullName>
    </submittedName>
</protein>
<dbReference type="GO" id="GO:0006508">
    <property type="term" value="P:proteolysis"/>
    <property type="evidence" value="ECO:0007669"/>
    <property type="project" value="UniProtKB-KW"/>
</dbReference>
<reference evidence="2 3" key="1">
    <citation type="submission" date="2021-07" db="EMBL/GenBank/DDBJ databases">
        <title>Prevalence and characterization of methicillin-resistant Macrococcus spp. in food producing animals and meat in Switzerland in 2019.</title>
        <authorList>
            <person name="Keller J.E."/>
            <person name="Schwendener S."/>
            <person name="Neuenschwander J."/>
            <person name="Overesch G."/>
            <person name="Perreten V."/>
        </authorList>
    </citation>
    <scope>NUCLEOTIDE SEQUENCE [LARGE SCALE GENOMIC DNA]</scope>
    <source>
        <strain evidence="2 3">19Msa0936</strain>
    </source>
</reference>
<dbReference type="GO" id="GO:0008233">
    <property type="term" value="F:peptidase activity"/>
    <property type="evidence" value="ECO:0007669"/>
    <property type="project" value="UniProtKB-KW"/>
</dbReference>
<keyword evidence="2" id="KW-0645">Protease</keyword>
<keyword evidence="3" id="KW-1185">Reference proteome</keyword>
<evidence type="ECO:0000313" key="3">
    <source>
        <dbReference type="Proteomes" id="UP000826802"/>
    </source>
</evidence>
<dbReference type="EMBL" id="CP079981">
    <property type="protein sequence ID" value="QYA42197.1"/>
    <property type="molecule type" value="Genomic_DNA"/>
</dbReference>
<feature type="chain" id="PRO_5042558267" evidence="1">
    <location>
        <begin position="23"/>
        <end position="272"/>
    </location>
</feature>
<dbReference type="Pfam" id="PF13365">
    <property type="entry name" value="Trypsin_2"/>
    <property type="match status" value="1"/>
</dbReference>
<evidence type="ECO:0000313" key="2">
    <source>
        <dbReference type="EMBL" id="QYA42197.1"/>
    </source>
</evidence>
<organism evidence="2 3">
    <name type="scientific">Macrococcoides bohemicum</name>
    <dbReference type="NCBI Taxonomy" id="1903056"/>
    <lineage>
        <taxon>Bacteria</taxon>
        <taxon>Bacillati</taxon>
        <taxon>Bacillota</taxon>
        <taxon>Bacilli</taxon>
        <taxon>Bacillales</taxon>
        <taxon>Staphylococcaceae</taxon>
        <taxon>Macrococcoides</taxon>
    </lineage>
</organism>
<dbReference type="RefSeq" id="WP_219503035.1">
    <property type="nucleotide sequence ID" value="NZ_CP079981.1"/>
</dbReference>
<keyword evidence="2" id="KW-0378">Hydrolase</keyword>
<feature type="signal peptide" evidence="1">
    <location>
        <begin position="1"/>
        <end position="22"/>
    </location>
</feature>